<feature type="domain" description="HNH nuclease" evidence="1">
    <location>
        <begin position="210"/>
        <end position="259"/>
    </location>
</feature>
<accession>A0A948TER5</accession>
<reference evidence="2" key="2">
    <citation type="submission" date="2021-04" db="EMBL/GenBank/DDBJ databases">
        <authorList>
            <person name="Gilroy R."/>
        </authorList>
    </citation>
    <scope>NUCLEOTIDE SEQUENCE</scope>
    <source>
        <strain evidence="2">378</strain>
    </source>
</reference>
<evidence type="ECO:0000313" key="2">
    <source>
        <dbReference type="EMBL" id="MBU3843392.1"/>
    </source>
</evidence>
<evidence type="ECO:0000259" key="1">
    <source>
        <dbReference type="Pfam" id="PF13391"/>
    </source>
</evidence>
<sequence>MQTPKSIMMWRATEKLTSILSTEYLLGGSIGASLWALGDKDFEQESANLAPGSMILLFGTNDKSNYIIGGAYLLGWRECSLKEAWELYGVHNGAYNYKDFVSEVEARGGNEQSNLSMALLAHTFIFDVADYVHIPDELSDFLSDKHVFTLSLDEPLGRYLHTRVLEHRNNYIGSDGADWKGMYYAASHRNSKAYVAEFSSRVLNAYDFRCALSGVKARPVLAVAHIQPFYDSKFQKSSNGVVLRSDLYQLFSAGYITFVYKDNGDKLVAKVSQTVKAAYGDDYMQYDGKELLLPADRDNWPEPRYVLWHNQNCFENWLHIRGTHNFDQATKVSK</sequence>
<dbReference type="Proteomes" id="UP000733611">
    <property type="component" value="Unassembled WGS sequence"/>
</dbReference>
<proteinExistence type="predicted"/>
<dbReference type="AlphaFoldDB" id="A0A948TER5"/>
<reference evidence="2" key="1">
    <citation type="journal article" date="2021" name="PeerJ">
        <title>Extensive microbial diversity within the chicken gut microbiome revealed by metagenomics and culture.</title>
        <authorList>
            <person name="Gilroy R."/>
            <person name="Ravi A."/>
            <person name="Getino M."/>
            <person name="Pursley I."/>
            <person name="Horton D.L."/>
            <person name="Alikhan N.F."/>
            <person name="Baker D."/>
            <person name="Gharbi K."/>
            <person name="Hall N."/>
            <person name="Watson M."/>
            <person name="Adriaenssens E.M."/>
            <person name="Foster-Nyarko E."/>
            <person name="Jarju S."/>
            <person name="Secka A."/>
            <person name="Antonio M."/>
            <person name="Oren A."/>
            <person name="Chaudhuri R.R."/>
            <person name="La Ragione R."/>
            <person name="Hildebrand F."/>
            <person name="Pallen M.J."/>
        </authorList>
    </citation>
    <scope>NUCLEOTIDE SEQUENCE</scope>
    <source>
        <strain evidence="2">378</strain>
    </source>
</reference>
<gene>
    <name evidence="2" type="ORF">H9847_00750</name>
</gene>
<dbReference type="InterPro" id="IPR003615">
    <property type="entry name" value="HNH_nuc"/>
</dbReference>
<protein>
    <recommendedName>
        <fullName evidence="1">HNH nuclease domain-containing protein</fullName>
    </recommendedName>
</protein>
<name>A0A948TER5_9GAMM</name>
<dbReference type="Pfam" id="PF13391">
    <property type="entry name" value="HNH_2"/>
    <property type="match status" value="1"/>
</dbReference>
<dbReference type="EMBL" id="JAHLFE010000013">
    <property type="protein sequence ID" value="MBU3843392.1"/>
    <property type="molecule type" value="Genomic_DNA"/>
</dbReference>
<organism evidence="2 3">
    <name type="scientific">Candidatus Anaerobiospirillum pullicola</name>
    <dbReference type="NCBI Taxonomy" id="2838451"/>
    <lineage>
        <taxon>Bacteria</taxon>
        <taxon>Pseudomonadati</taxon>
        <taxon>Pseudomonadota</taxon>
        <taxon>Gammaproteobacteria</taxon>
        <taxon>Aeromonadales</taxon>
        <taxon>Succinivibrionaceae</taxon>
        <taxon>Anaerobiospirillum</taxon>
    </lineage>
</organism>
<comment type="caution">
    <text evidence="2">The sequence shown here is derived from an EMBL/GenBank/DDBJ whole genome shotgun (WGS) entry which is preliminary data.</text>
</comment>
<evidence type="ECO:0000313" key="3">
    <source>
        <dbReference type="Proteomes" id="UP000733611"/>
    </source>
</evidence>